<organism evidence="3 4">
    <name type="scientific">Sphingomonas caseinilyticus</name>
    <dbReference type="NCBI Taxonomy" id="2908205"/>
    <lineage>
        <taxon>Bacteria</taxon>
        <taxon>Pseudomonadati</taxon>
        <taxon>Pseudomonadota</taxon>
        <taxon>Alphaproteobacteria</taxon>
        <taxon>Sphingomonadales</taxon>
        <taxon>Sphingomonadaceae</taxon>
        <taxon>Sphingomonas</taxon>
    </lineage>
</organism>
<evidence type="ECO:0000313" key="3">
    <source>
        <dbReference type="EMBL" id="MCL6699654.1"/>
    </source>
</evidence>
<dbReference type="PANTHER" id="PTHR44145:SF3">
    <property type="entry name" value="DNAJ HOMOLOG SUBFAMILY A MEMBER 3, MITOCHONDRIAL"/>
    <property type="match status" value="1"/>
</dbReference>
<evidence type="ECO:0000259" key="2">
    <source>
        <dbReference type="PROSITE" id="PS50076"/>
    </source>
</evidence>
<dbReference type="Proteomes" id="UP001203410">
    <property type="component" value="Unassembled WGS sequence"/>
</dbReference>
<reference evidence="3 4" key="1">
    <citation type="submission" date="2022-05" db="EMBL/GenBank/DDBJ databases">
        <authorList>
            <person name="Jo J.-H."/>
            <person name="Im W.-T."/>
        </authorList>
    </citation>
    <scope>NUCLEOTIDE SEQUENCE [LARGE SCALE GENOMIC DNA]</scope>
    <source>
        <strain evidence="3 4">NSE70-1</strain>
    </source>
</reference>
<dbReference type="InterPro" id="IPR051938">
    <property type="entry name" value="Apopto_cytoskel_mod"/>
</dbReference>
<gene>
    <name evidence="3" type="ORF">LZ496_12785</name>
</gene>
<evidence type="ECO:0000313" key="4">
    <source>
        <dbReference type="Proteomes" id="UP001203410"/>
    </source>
</evidence>
<dbReference type="InterPro" id="IPR001623">
    <property type="entry name" value="DnaJ_domain"/>
</dbReference>
<dbReference type="InterPro" id="IPR036869">
    <property type="entry name" value="J_dom_sf"/>
</dbReference>
<dbReference type="SMART" id="SM00271">
    <property type="entry name" value="DnaJ"/>
    <property type="match status" value="1"/>
</dbReference>
<dbReference type="Gene3D" id="1.10.287.110">
    <property type="entry name" value="DnaJ domain"/>
    <property type="match status" value="1"/>
</dbReference>
<protein>
    <submittedName>
        <fullName evidence="3">DnaJ domain-containing protein</fullName>
    </submittedName>
</protein>
<evidence type="ECO:0000256" key="1">
    <source>
        <dbReference type="ARBA" id="ARBA00023186"/>
    </source>
</evidence>
<dbReference type="RefSeq" id="WP_249905108.1">
    <property type="nucleotide sequence ID" value="NZ_JAMGBA010000003.1"/>
</dbReference>
<comment type="caution">
    <text evidence="3">The sequence shown here is derived from an EMBL/GenBank/DDBJ whole genome shotgun (WGS) entry which is preliminary data.</text>
</comment>
<dbReference type="CDD" id="cd06257">
    <property type="entry name" value="DnaJ"/>
    <property type="match status" value="1"/>
</dbReference>
<name>A0ABT0RXA6_9SPHN</name>
<feature type="domain" description="J" evidence="2">
    <location>
        <begin position="9"/>
        <end position="72"/>
    </location>
</feature>
<dbReference type="SUPFAM" id="SSF46565">
    <property type="entry name" value="Chaperone J-domain"/>
    <property type="match status" value="1"/>
</dbReference>
<dbReference type="PANTHER" id="PTHR44145">
    <property type="entry name" value="DNAJ HOMOLOG SUBFAMILY A MEMBER 3, MITOCHONDRIAL"/>
    <property type="match status" value="1"/>
</dbReference>
<dbReference type="Pfam" id="PF00226">
    <property type="entry name" value="DnaJ"/>
    <property type="match status" value="1"/>
</dbReference>
<dbReference type="EMBL" id="JAMGBA010000003">
    <property type="protein sequence ID" value="MCL6699654.1"/>
    <property type="molecule type" value="Genomic_DNA"/>
</dbReference>
<dbReference type="PROSITE" id="PS50076">
    <property type="entry name" value="DNAJ_2"/>
    <property type="match status" value="1"/>
</dbReference>
<proteinExistence type="predicted"/>
<sequence>MTAGEIFVDYYGILQVSPNCDAKLLESAYHHLAKRYHPDHSTTSDVAKFGQVVEAYGILRDPEKRAEYDLLHAEHCDGEPRDFPSTSEDGIEETSALDDADDHARILMYLYRRRREDARDAGVVGFYLQDMLQCSHEHFEFHKWYLKEKGYIVLTEQGTLAITIQGVDHVISISRSSKAEKLLLSQSSAPPDSMVDGK</sequence>
<accession>A0ABT0RXA6</accession>
<keyword evidence="1" id="KW-0143">Chaperone</keyword>
<keyword evidence="4" id="KW-1185">Reference proteome</keyword>